<evidence type="ECO:0000313" key="4">
    <source>
        <dbReference type="Proteomes" id="UP000446768"/>
    </source>
</evidence>
<dbReference type="RefSeq" id="WP_154371176.1">
    <property type="nucleotide sequence ID" value="NZ_WKJJ01000002.1"/>
</dbReference>
<dbReference type="InterPro" id="IPR052754">
    <property type="entry name" value="NTPase_KAP_P-loop"/>
</dbReference>
<evidence type="ECO:0000259" key="2">
    <source>
        <dbReference type="Pfam" id="PF07693"/>
    </source>
</evidence>
<dbReference type="Gene3D" id="3.40.50.300">
    <property type="entry name" value="P-loop containing nucleotide triphosphate hydrolases"/>
    <property type="match status" value="1"/>
</dbReference>
<protein>
    <submittedName>
        <fullName evidence="3">NTPase KAP</fullName>
    </submittedName>
</protein>
<sequence>MYLNDQETAVDMLYYEAAAKTIVRLIRSTPAVPLTIGVHGDWGAGKSSVLKMASSELKQDDKALCIWFNGWTFEGFEDAKTVVIETIVEELRRAKPTSTKVAEAAKKVLKRVDWLKLARKSGGLAFTAMSGIPTPDQFQSLAQGVQALFGKAKEDFSFDKLKELAEDAGDYLKDAEKEGNHIPEHMHKFRKEFEELIAAADVEQLVVIVDDLDRCLPETAIATLEAIRLFLSVPQTAFVVGADEVMIEYAVRKHFPDLPPSMGPVPYARNYLEKLIQVPFRIPALGLAETRIYVTLLLAEVAKGANNSEFKKLLEGARNELKRPWLSRGLDMMSVSQIFSGNVPEKFVEPISISTQITPILTEGTRGNPRQIKRFLNSMSLRYQVAQERGFADDISMPVLAKIMLAESFAPNFYSQIARLAVTAPDGKPAALVQLEKSVSPPPTKERTKAKDADKMDEVDPDVAEWLRSDWTVSWAAIAPPLGNVDLRPYVFATRDKRSYLGGLAAASHLQGIVDRLIGPRMKLAGMDQEITKLSGTEPEQVFDALAVTIQTSEDLSREPKGLHGLLLVVQKHGMLQRRLYEFLVGLPTDKIGAWISNFGTIFTDGPVAAEFNSLVQSWATQSENAKLRGAATGLTKLLKGK</sequence>
<organism evidence="3 4">
    <name type="scientific">Pseudoduganella rivuli</name>
    <dbReference type="NCBI Taxonomy" id="2666085"/>
    <lineage>
        <taxon>Bacteria</taxon>
        <taxon>Pseudomonadati</taxon>
        <taxon>Pseudomonadota</taxon>
        <taxon>Betaproteobacteria</taxon>
        <taxon>Burkholderiales</taxon>
        <taxon>Oxalobacteraceae</taxon>
        <taxon>Telluria group</taxon>
        <taxon>Pseudoduganella</taxon>
    </lineage>
</organism>
<dbReference type="InterPro" id="IPR011646">
    <property type="entry name" value="KAP_P-loop"/>
</dbReference>
<feature type="region of interest" description="Disordered" evidence="1">
    <location>
        <begin position="437"/>
        <end position="457"/>
    </location>
</feature>
<name>A0A7X2LSD3_9BURK</name>
<dbReference type="AlphaFoldDB" id="A0A7X2LSD3"/>
<proteinExistence type="predicted"/>
<evidence type="ECO:0000256" key="1">
    <source>
        <dbReference type="SAM" id="MobiDB-lite"/>
    </source>
</evidence>
<feature type="domain" description="KAP NTPase" evidence="2">
    <location>
        <begin position="16"/>
        <end position="384"/>
    </location>
</feature>
<comment type="caution">
    <text evidence="3">The sequence shown here is derived from an EMBL/GenBank/DDBJ whole genome shotgun (WGS) entry which is preliminary data.</text>
</comment>
<dbReference type="NCBIfam" id="NF041923">
    <property type="entry name" value="QatA"/>
    <property type="match status" value="1"/>
</dbReference>
<dbReference type="EMBL" id="WKJJ01000002">
    <property type="protein sequence ID" value="MRV70679.1"/>
    <property type="molecule type" value="Genomic_DNA"/>
</dbReference>
<accession>A0A7X2LSD3</accession>
<dbReference type="InterPro" id="IPR049673">
    <property type="entry name" value="QatA"/>
</dbReference>
<reference evidence="3 4" key="1">
    <citation type="submission" date="2019-11" db="EMBL/GenBank/DDBJ databases">
        <title>Novel species isolated from a subtropical stream in China.</title>
        <authorList>
            <person name="Lu H."/>
        </authorList>
    </citation>
    <scope>NUCLEOTIDE SEQUENCE [LARGE SCALE GENOMIC DNA]</scope>
    <source>
        <strain evidence="3 4">FT92W</strain>
    </source>
</reference>
<dbReference type="PANTHER" id="PTHR22674:SF6">
    <property type="entry name" value="NTPASE KAP FAMILY P-LOOP DOMAIN-CONTAINING PROTEIN 1"/>
    <property type="match status" value="1"/>
</dbReference>
<dbReference type="SUPFAM" id="SSF52540">
    <property type="entry name" value="P-loop containing nucleoside triphosphate hydrolases"/>
    <property type="match status" value="1"/>
</dbReference>
<dbReference type="InterPro" id="IPR027417">
    <property type="entry name" value="P-loop_NTPase"/>
</dbReference>
<gene>
    <name evidence="3" type="ORF">GJ700_02965</name>
</gene>
<keyword evidence="4" id="KW-1185">Reference proteome</keyword>
<evidence type="ECO:0000313" key="3">
    <source>
        <dbReference type="EMBL" id="MRV70679.1"/>
    </source>
</evidence>
<dbReference type="PANTHER" id="PTHR22674">
    <property type="entry name" value="NTPASE, KAP FAMILY P-LOOP DOMAIN-CONTAINING 1"/>
    <property type="match status" value="1"/>
</dbReference>
<dbReference type="Proteomes" id="UP000446768">
    <property type="component" value="Unassembled WGS sequence"/>
</dbReference>
<feature type="compositionally biased region" description="Basic and acidic residues" evidence="1">
    <location>
        <begin position="444"/>
        <end position="457"/>
    </location>
</feature>
<dbReference type="Pfam" id="PF07693">
    <property type="entry name" value="KAP_NTPase"/>
    <property type="match status" value="1"/>
</dbReference>